<feature type="compositionally biased region" description="Basic and acidic residues" evidence="1">
    <location>
        <begin position="1187"/>
        <end position="1205"/>
    </location>
</feature>
<feature type="compositionally biased region" description="Basic and acidic residues" evidence="1">
    <location>
        <begin position="1028"/>
        <end position="1056"/>
    </location>
</feature>
<evidence type="ECO:0000313" key="4">
    <source>
        <dbReference type="Proteomes" id="UP000092583"/>
    </source>
</evidence>
<feature type="compositionally biased region" description="Basic and acidic residues" evidence="1">
    <location>
        <begin position="1766"/>
        <end position="1780"/>
    </location>
</feature>
<feature type="region of interest" description="Disordered" evidence="1">
    <location>
        <begin position="551"/>
        <end position="679"/>
    </location>
</feature>
<dbReference type="EMBL" id="KI669461">
    <property type="protein sequence ID" value="OCF58783.1"/>
    <property type="molecule type" value="Genomic_DNA"/>
</dbReference>
<feature type="region of interest" description="Disordered" evidence="1">
    <location>
        <begin position="1636"/>
        <end position="2094"/>
    </location>
</feature>
<feature type="compositionally biased region" description="Polar residues" evidence="1">
    <location>
        <begin position="141"/>
        <end position="151"/>
    </location>
</feature>
<dbReference type="OrthoDB" id="2565306at2759"/>
<evidence type="ECO:0000313" key="3">
    <source>
        <dbReference type="EMBL" id="OCF58783.1"/>
    </source>
</evidence>
<feature type="transmembrane region" description="Helical" evidence="2">
    <location>
        <begin position="2342"/>
        <end position="2365"/>
    </location>
</feature>
<reference evidence="3 4" key="1">
    <citation type="submission" date="2013-07" db="EMBL/GenBank/DDBJ databases">
        <title>The Genome Sequence of Kwoniella mangroviensis CBS10435.</title>
        <authorList>
            <consortium name="The Broad Institute Genome Sequencing Platform"/>
            <person name="Cuomo C."/>
            <person name="Litvintseva A."/>
            <person name="Chen Y."/>
            <person name="Heitman J."/>
            <person name="Sun S."/>
            <person name="Springer D."/>
            <person name="Dromer F."/>
            <person name="Young S.K."/>
            <person name="Zeng Q."/>
            <person name="Gargeya S."/>
            <person name="Fitzgerald M."/>
            <person name="Abouelleil A."/>
            <person name="Alvarado L."/>
            <person name="Berlin A.M."/>
            <person name="Chapman S.B."/>
            <person name="Dewar J."/>
            <person name="Goldberg J."/>
            <person name="Griggs A."/>
            <person name="Gujja S."/>
            <person name="Hansen M."/>
            <person name="Howarth C."/>
            <person name="Imamovic A."/>
            <person name="Larimer J."/>
            <person name="McCowan C."/>
            <person name="Murphy C."/>
            <person name="Pearson M."/>
            <person name="Priest M."/>
            <person name="Roberts A."/>
            <person name="Saif S."/>
            <person name="Shea T."/>
            <person name="Sykes S."/>
            <person name="Wortman J."/>
            <person name="Nusbaum C."/>
            <person name="Birren B."/>
        </authorList>
    </citation>
    <scope>NUCLEOTIDE SEQUENCE [LARGE SCALE GENOMIC DNA]</scope>
    <source>
        <strain evidence="3 4">CBS 10435</strain>
    </source>
</reference>
<feature type="compositionally biased region" description="Basic and acidic residues" evidence="1">
    <location>
        <begin position="2031"/>
        <end position="2077"/>
    </location>
</feature>
<sequence>MANPDAAAREALTIVGVLGAIIAFSLFTWAYKRNKKSAKEKDKDKDDGKKDRKRSRDDDIKKDRDRERRDREKDRDDRKKKRDEEKRRKEDERKSNESPETPASTKFDPSKQSDSDSDDHGNGPGGGGSGSGGPEGGGTAVTPNYLNSSFKLTPDFTLNVRSSSDDQPYTVRYHGDFTPTPNTGGGRGGGGGGGGWYPGGGGTPLGGMMTFPQTASIPIEQSVAGPKPPFSPFILGTSKTPYGFMNQLENQPILRRPKTPIAVPKYKPYVDIPQPTLISSSSLSSSLESELVSPLTPVEVRTAFMPSEMEIDPFTYSSAKPAKSHFSAKDLHHDIDDLQDILQGQQKEGVDLRPRRLSELLGVPGLGESLGPGGDDRYNPTMFGDLARNKSDEGMVSPIRAGKNMKGMSPIDLTPIYIAEDGEKVKTLSPLKADSPEKIKEKAKRREKEKNGKTWDEVKGRYVSPRTVDLPTPLAEEAKKAKRRQREIDNALDDHERVKAKTKKEKEKIPISPETVRNRNRVKKMKKQRVKVIDRNTGKIRNEEILVTDLSSFETEKVSSPRKRRAKVSIRDSASEGEELYEKEKARKKKREKLRRKLKGKESEDEYITVDEDGKQIKNKKKRALISSDEEDERVRSKRKERKEGYYSDEEDVRPSRRKAKAKREKVRNGRGGVELDDEDEDEMLYEKYTDQTGRPRLRKIPHDDPYQDFYRKRSRAKAGNAAGGGIVDYEEDNELDRIQQGGQGRIRRQVRQPIYQDGDTIPLQNVGRDYQQSQSQVQQAIPDEPIMAQRRRVDQSVLEDEIARENPSLGRAEREELAKLRLQKMDVEHERDNFSTRGRKLGQDDSRVNEEEDENVLGRKKRDGRFNDIGNHHEEVTRPGLQTKAHHLQDELEERKVVEPGQRRVVKSSENAGEGMMAEEPLKQNEETVLGHSERIEKAQGVETMKVESPQLQVPVKPQGPNERNRKQFERRERRRVGLDDDESADERQRECDETGGPAHENARSRQEVFALPAEPIKARKPLTTKDVYDVHEESRPGGSDHHSRIDEAVLENDRLLQGSGHPRRGSATEEHNDSRSEQDGKPQVNVEREESPTLRHGTRVRQHDELASSPPAHARRTEIKVEEVEEDKQPRERQRPKPLALEAPHKAPRNAATADPSEELQTQHRSKESPDGSQPSPVRGSNTQDDEKAKRRAEVLAGAKREQRYETWEQIIAREVNSHKSVDPSDRVHVREKSMRKWMKRKDRMISENPRRGEEDLLIDVVQGVVKKYESKMQRETQSGSIPQDHQVRETTSRNHLMEAGEPLHRRQQARKESSPVRQEVHAQNDGRGDKRRRRERSMDDVATTREVLDLSDLTDEQVQEYKRTGKLPSRHMPRKTHDDTERAQPKTAKPALGHRAYRDDDDEDEDQPRMQLASTRPGPIPDEDADIGAPDGAHTAQKVTRKKAPLALSDKPEYLTEKEENNLRPTNDYKQDFSLYEDDPYEDAPVKSKTRPIVQSEKERPRPTIRDIVVDEKRGKERRDSGYVSDKGEKAGLELPEKPVPTKISIGNKDADDKDIFEHTEDVKPVKYRSEERLGKDKKTHVPAETGYETNRWPLEGKDPIEEFHETLMRENRHPLQVHHAFVPEVKPKSHDGIEEVFSDYDEAQAPNVTQPLNIPPKRKGTKHTKPELRSADDTRENREIEADIDAENARSDMRMMGHRRRRNAKEAEKKEEAERRKRFPDDFHQSDADDDEDSPIRGDRIAKPDQRRSSPAISPLSPRSRRIVDDRANVREERVRQKGPVVDEYDVSKEEENSTTRYKRRDELRKVGGREQEEAGGKTNTKDRNKMEFGHASRRGRNTLSDRANDDTEGTSAGDESSRDAKRDRGDRMDSGEIESSSKDRKAPRRRTSDEEDENETLVQDDRERSSRRRKANDERANQSDDDEVSTKVKPRKIDKENANPGFDMQNIKPDRSLRKGRKGDQPIQDDNTDSDEEDQSNVRTRRPEAGGSDQKAEEPYRNFRHNGRKTGAQTDSDDADEEDGANNQDSKTRQKGEETREAKRDMERDKAKAEESRRNEDEEMARRQQESIEKQKNKSKSSTHRDDDDDDDAHMRVYNTSRISWSPKVHFRSGWGILKNAPIWSSFSAIGFILYVEIARQLYSLLAISSGSLSAVTSAPSSGSGGSGGLTKRAVSVDDLGLDLQLTQTWFSNLFSTNGVESTSFFVFISLWNILCIPLLAYLIYSTLEKASNPHDKESTKSWLWRKIKNTIGSSAQVILVDRRLGGFRSFMKRFSLWTMIRSTIFICQLTGTILVFRQTMSLAYLSATGSTSSTFSNSGDVVSTITSLSEFASGLSNGQVFGITNFIFLLLLLNLSISWYTLLHSKKTEANGSRSILKWISICMITTTFIVCLLYFQEIANYLIQSQNTTNMEGSSGTIVLISANFMFMGLLPAMGYVVYELGKMWDRKFPNGFFNRTRGSGGSGGGNNSFCWIDCGPV</sequence>
<dbReference type="GO" id="GO:0005634">
    <property type="term" value="C:nucleus"/>
    <property type="evidence" value="ECO:0007669"/>
    <property type="project" value="TreeGrafter"/>
</dbReference>
<feature type="transmembrane region" description="Helical" evidence="2">
    <location>
        <begin position="2206"/>
        <end position="2226"/>
    </location>
</feature>
<feature type="compositionally biased region" description="Acidic residues" evidence="1">
    <location>
        <begin position="1971"/>
        <end position="1980"/>
    </location>
</feature>
<name>A0A1B9ITC4_9TREE</name>
<feature type="compositionally biased region" description="Basic and acidic residues" evidence="1">
    <location>
        <begin position="1552"/>
        <end position="1585"/>
    </location>
</feature>
<feature type="compositionally biased region" description="Basic residues" evidence="1">
    <location>
        <begin position="586"/>
        <end position="599"/>
    </location>
</feature>
<dbReference type="Proteomes" id="UP000092583">
    <property type="component" value="Unassembled WGS sequence"/>
</dbReference>
<feature type="region of interest" description="Disordered" evidence="1">
    <location>
        <begin position="33"/>
        <end position="199"/>
    </location>
</feature>
<feature type="transmembrane region" description="Helical" evidence="2">
    <location>
        <begin position="2276"/>
        <end position="2298"/>
    </location>
</feature>
<gene>
    <name evidence="3" type="ORF">L486_03273</name>
</gene>
<feature type="region of interest" description="Disordered" evidence="1">
    <location>
        <begin position="828"/>
        <end position="1205"/>
    </location>
</feature>
<feature type="compositionally biased region" description="Acidic residues" evidence="1">
    <location>
        <begin position="2016"/>
        <end position="2025"/>
    </location>
</feature>
<feature type="compositionally biased region" description="Basic and acidic residues" evidence="1">
    <location>
        <begin position="964"/>
        <end position="980"/>
    </location>
</feature>
<feature type="compositionally biased region" description="Basic and acidic residues" evidence="1">
    <location>
        <begin position="1499"/>
        <end position="1540"/>
    </location>
</feature>
<feature type="transmembrane region" description="Helical" evidence="2">
    <location>
        <begin position="2377"/>
        <end position="2398"/>
    </location>
</feature>
<keyword evidence="4" id="KW-1185">Reference proteome</keyword>
<feature type="compositionally biased region" description="Basic and acidic residues" evidence="1">
    <location>
        <begin position="1222"/>
        <end position="1237"/>
    </location>
</feature>
<dbReference type="PANTHER" id="PTHR15439">
    <property type="entry name" value="RETINOBLASTOMA-BINDING PROTEIN 6"/>
    <property type="match status" value="1"/>
</dbReference>
<organism evidence="3 4">
    <name type="scientific">Kwoniella mangroviensis CBS 10435</name>
    <dbReference type="NCBI Taxonomy" id="1331196"/>
    <lineage>
        <taxon>Eukaryota</taxon>
        <taxon>Fungi</taxon>
        <taxon>Dikarya</taxon>
        <taxon>Basidiomycota</taxon>
        <taxon>Agaricomycotina</taxon>
        <taxon>Tremellomycetes</taxon>
        <taxon>Tremellales</taxon>
        <taxon>Cryptococcaceae</taxon>
        <taxon>Kwoniella</taxon>
    </lineage>
</organism>
<feature type="compositionally biased region" description="Basic and acidic residues" evidence="1">
    <location>
        <begin position="1163"/>
        <end position="1172"/>
    </location>
</feature>
<feature type="compositionally biased region" description="Basic and acidic residues" evidence="1">
    <location>
        <begin position="1790"/>
        <end position="1835"/>
    </location>
</feature>
<feature type="compositionally biased region" description="Basic and acidic residues" evidence="1">
    <location>
        <begin position="1738"/>
        <end position="1752"/>
    </location>
</feature>
<evidence type="ECO:0000256" key="1">
    <source>
        <dbReference type="SAM" id="MobiDB-lite"/>
    </source>
</evidence>
<feature type="compositionally biased region" description="Basic and acidic residues" evidence="1">
    <location>
        <begin position="1453"/>
        <end position="1474"/>
    </location>
</feature>
<feature type="compositionally biased region" description="Basic and acidic residues" evidence="1">
    <location>
        <begin position="37"/>
        <end position="97"/>
    </location>
</feature>
<feature type="compositionally biased region" description="Basic residues" evidence="1">
    <location>
        <begin position="1367"/>
        <end position="1377"/>
    </location>
</feature>
<feature type="compositionally biased region" description="Basic and acidic residues" evidence="1">
    <location>
        <begin position="1860"/>
        <end position="1885"/>
    </location>
</feature>
<feature type="compositionally biased region" description="Basic and acidic residues" evidence="1">
    <location>
        <begin position="1288"/>
        <end position="1331"/>
    </location>
</feature>
<evidence type="ECO:0000256" key="2">
    <source>
        <dbReference type="SAM" id="Phobius"/>
    </source>
</evidence>
<dbReference type="GO" id="GO:0016567">
    <property type="term" value="P:protein ubiquitination"/>
    <property type="evidence" value="ECO:0007669"/>
    <property type="project" value="InterPro"/>
</dbReference>
<feature type="compositionally biased region" description="Basic and acidic residues" evidence="1">
    <location>
        <begin position="1668"/>
        <end position="1699"/>
    </location>
</feature>
<feature type="compositionally biased region" description="Gly residues" evidence="1">
    <location>
        <begin position="183"/>
        <end position="199"/>
    </location>
</feature>
<feature type="compositionally biased region" description="Polar residues" evidence="1">
    <location>
        <begin position="1173"/>
        <end position="1185"/>
    </location>
</feature>
<feature type="compositionally biased region" description="Basic and acidic residues" evidence="1">
    <location>
        <begin position="108"/>
        <end position="121"/>
    </location>
</feature>
<feature type="region of interest" description="Disordered" evidence="1">
    <location>
        <begin position="428"/>
        <end position="530"/>
    </location>
</feature>
<feature type="compositionally biased region" description="Basic residues" evidence="1">
    <location>
        <begin position="518"/>
        <end position="530"/>
    </location>
</feature>
<keyword evidence="2" id="KW-0472">Membrane</keyword>
<feature type="region of interest" description="Disordered" evidence="1">
    <location>
        <begin position="1222"/>
        <end position="1251"/>
    </location>
</feature>
<accession>A0A1B9ITC4</accession>
<protein>
    <submittedName>
        <fullName evidence="3">Uncharacterized protein</fullName>
    </submittedName>
</protein>
<feature type="compositionally biased region" description="Basic and acidic residues" evidence="1">
    <location>
        <begin position="569"/>
        <end position="585"/>
    </location>
</feature>
<dbReference type="GO" id="GO:0006511">
    <property type="term" value="P:ubiquitin-dependent protein catabolic process"/>
    <property type="evidence" value="ECO:0007669"/>
    <property type="project" value="TreeGrafter"/>
</dbReference>
<feature type="compositionally biased region" description="Basic and acidic residues" evidence="1">
    <location>
        <begin position="1068"/>
        <end position="1095"/>
    </location>
</feature>
<keyword evidence="2" id="KW-0812">Transmembrane</keyword>
<feature type="compositionally biased region" description="Basic and acidic residues" evidence="1">
    <location>
        <begin position="1708"/>
        <end position="1731"/>
    </location>
</feature>
<feature type="transmembrane region" description="Helical" evidence="2">
    <location>
        <begin position="12"/>
        <end position="31"/>
    </location>
</feature>
<feature type="compositionally biased region" description="Basic residues" evidence="1">
    <location>
        <begin position="656"/>
        <end position="666"/>
    </location>
</feature>
<dbReference type="GO" id="GO:0061630">
    <property type="term" value="F:ubiquitin protein ligase activity"/>
    <property type="evidence" value="ECO:0007669"/>
    <property type="project" value="InterPro"/>
</dbReference>
<feature type="compositionally biased region" description="Gly residues" evidence="1">
    <location>
        <begin position="122"/>
        <end position="139"/>
    </location>
</feature>
<keyword evidence="2" id="KW-1133">Transmembrane helix</keyword>
<reference evidence="4" key="2">
    <citation type="submission" date="2013-12" db="EMBL/GenBank/DDBJ databases">
        <title>Evolution of pathogenesis and genome organization in the Tremellales.</title>
        <authorList>
            <person name="Cuomo C."/>
            <person name="Litvintseva A."/>
            <person name="Heitman J."/>
            <person name="Chen Y."/>
            <person name="Sun S."/>
            <person name="Springer D."/>
            <person name="Dromer F."/>
            <person name="Young S."/>
            <person name="Zeng Q."/>
            <person name="Chapman S."/>
            <person name="Gujja S."/>
            <person name="Saif S."/>
            <person name="Birren B."/>
        </authorList>
    </citation>
    <scope>NUCLEOTIDE SEQUENCE [LARGE SCALE GENOMIC DNA]</scope>
    <source>
        <strain evidence="4">CBS 10435</strain>
    </source>
</reference>
<dbReference type="PANTHER" id="PTHR15439:SF0">
    <property type="entry name" value="CELL DIVISION CYCLE AND APOPTOSIS REGULATOR PROTEIN 1-RELATED"/>
    <property type="match status" value="1"/>
</dbReference>
<feature type="region of interest" description="Disordered" evidence="1">
    <location>
        <begin position="1272"/>
        <end position="1598"/>
    </location>
</feature>
<dbReference type="GO" id="GO:0006397">
    <property type="term" value="P:mRNA processing"/>
    <property type="evidence" value="ECO:0007669"/>
    <property type="project" value="InterPro"/>
</dbReference>
<feature type="compositionally biased region" description="Basic and acidic residues" evidence="1">
    <location>
        <begin position="888"/>
        <end position="903"/>
    </location>
</feature>
<feature type="transmembrane region" description="Helical" evidence="2">
    <location>
        <begin position="2418"/>
        <end position="2442"/>
    </location>
</feature>
<feature type="compositionally biased region" description="Basic and acidic residues" evidence="1">
    <location>
        <begin position="865"/>
        <end position="878"/>
    </location>
</feature>
<feature type="compositionally biased region" description="Basic and acidic residues" evidence="1">
    <location>
        <begin position="486"/>
        <end position="509"/>
    </location>
</feature>
<feature type="compositionally biased region" description="Basic and acidic residues" evidence="1">
    <location>
        <begin position="1117"/>
        <end position="1137"/>
    </location>
</feature>
<feature type="compositionally biased region" description="Basic and acidic residues" evidence="1">
    <location>
        <begin position="1339"/>
        <end position="1351"/>
    </location>
</feature>
<dbReference type="InterPro" id="IPR033489">
    <property type="entry name" value="RBBP6"/>
</dbReference>
<feature type="compositionally biased region" description="Basic and acidic residues" evidence="1">
    <location>
        <begin position="1378"/>
        <end position="1387"/>
    </location>
</feature>
<proteinExistence type="predicted"/>
<feature type="compositionally biased region" description="Basic and acidic residues" evidence="1">
    <location>
        <begin position="434"/>
        <end position="460"/>
    </location>
</feature>